<dbReference type="OrthoDB" id="9768696at2"/>
<dbReference type="PANTHER" id="PTHR43309:SF3">
    <property type="entry name" value="5-OXOPROLINASE SUBUNIT C"/>
    <property type="match status" value="1"/>
</dbReference>
<dbReference type="Gene3D" id="2.40.100.10">
    <property type="entry name" value="Cyclophilin-like"/>
    <property type="match status" value="1"/>
</dbReference>
<keyword evidence="3" id="KW-0067">ATP-binding</keyword>
<dbReference type="InterPro" id="IPR052708">
    <property type="entry name" value="PxpC"/>
</dbReference>
<keyword evidence="1" id="KW-0547">Nucleotide-binding</keyword>
<evidence type="ECO:0000259" key="4">
    <source>
        <dbReference type="SMART" id="SM00797"/>
    </source>
</evidence>
<dbReference type="SUPFAM" id="SSF50891">
    <property type="entry name" value="Cyclophilin-like"/>
    <property type="match status" value="1"/>
</dbReference>
<organism evidence="5 6">
    <name type="scientific">Devosia crocina</name>
    <dbReference type="NCBI Taxonomy" id="429728"/>
    <lineage>
        <taxon>Bacteria</taxon>
        <taxon>Pseudomonadati</taxon>
        <taxon>Pseudomonadota</taxon>
        <taxon>Alphaproteobacteria</taxon>
        <taxon>Hyphomicrobiales</taxon>
        <taxon>Devosiaceae</taxon>
        <taxon>Devosia</taxon>
    </lineage>
</organism>
<dbReference type="EMBL" id="FPCK01000001">
    <property type="protein sequence ID" value="SFV27885.1"/>
    <property type="molecule type" value="Genomic_DNA"/>
</dbReference>
<reference evidence="5 6" key="1">
    <citation type="submission" date="2016-10" db="EMBL/GenBank/DDBJ databases">
        <authorList>
            <person name="de Groot N.N."/>
        </authorList>
    </citation>
    <scope>NUCLEOTIDE SEQUENCE [LARGE SCALE GENOMIC DNA]</scope>
    <source>
        <strain evidence="5 6">IPL20</strain>
    </source>
</reference>
<sequence>MMEILSSSALATIQDAGRHSYYRDGVSRSGVMDGVALALGNALLGNDADAAAVEIPMLPFSVRFDQDLDIAVTGADCSARLDDRALPPNWAITAKAGETLTLGAPRSGCRAYLCVAGGFDVPAVLGSRSTQLREQFGGLEGRMLQKGDRLNGRRAETLLPAGGIGVNLVPLRPTVGDVAEVRVIPAAEYGLFVPEAHQALWSAEWDVTPQSNRAGYRLAGPELRLQAPVELRSHGIVPGVIQVPPGGAPIIQLADAATMGGYPKIGAVIEADLWRLAQARPGAKLRFRQVSFAEALDALGELDAFLSQVRSTTARVRNAAQGWTR</sequence>
<dbReference type="NCBIfam" id="TIGR00724">
    <property type="entry name" value="urea_amlyse_rel"/>
    <property type="match status" value="1"/>
</dbReference>
<evidence type="ECO:0000256" key="1">
    <source>
        <dbReference type="ARBA" id="ARBA00022741"/>
    </source>
</evidence>
<name>A0A1I7MZW2_9HYPH</name>
<dbReference type="InterPro" id="IPR003778">
    <property type="entry name" value="CT_A_B"/>
</dbReference>
<keyword evidence="6" id="KW-1185">Reference proteome</keyword>
<dbReference type="Proteomes" id="UP000199074">
    <property type="component" value="Unassembled WGS sequence"/>
</dbReference>
<proteinExistence type="predicted"/>
<protein>
    <submittedName>
        <fullName evidence="5">Biotin-dependent carboxylase uncharacterized domain-containing protein</fullName>
    </submittedName>
</protein>
<dbReference type="SMART" id="SM00797">
    <property type="entry name" value="AHS2"/>
    <property type="match status" value="1"/>
</dbReference>
<dbReference type="AlphaFoldDB" id="A0A1I7MZW2"/>
<dbReference type="InterPro" id="IPR029000">
    <property type="entry name" value="Cyclophilin-like_dom_sf"/>
</dbReference>
<dbReference type="RefSeq" id="WP_092420178.1">
    <property type="nucleotide sequence ID" value="NZ_FPCK01000001.1"/>
</dbReference>
<keyword evidence="2" id="KW-0378">Hydrolase</keyword>
<evidence type="ECO:0000256" key="3">
    <source>
        <dbReference type="ARBA" id="ARBA00022840"/>
    </source>
</evidence>
<evidence type="ECO:0000313" key="5">
    <source>
        <dbReference type="EMBL" id="SFV27885.1"/>
    </source>
</evidence>
<gene>
    <name evidence="5" type="ORF">SAMN05216456_0386</name>
</gene>
<dbReference type="GO" id="GO:0005524">
    <property type="term" value="F:ATP binding"/>
    <property type="evidence" value="ECO:0007669"/>
    <property type="project" value="UniProtKB-KW"/>
</dbReference>
<evidence type="ECO:0000313" key="6">
    <source>
        <dbReference type="Proteomes" id="UP000199074"/>
    </source>
</evidence>
<feature type="domain" description="Carboxyltransferase" evidence="4">
    <location>
        <begin position="23"/>
        <end position="305"/>
    </location>
</feature>
<evidence type="ECO:0000256" key="2">
    <source>
        <dbReference type="ARBA" id="ARBA00022801"/>
    </source>
</evidence>
<dbReference type="GO" id="GO:0016787">
    <property type="term" value="F:hydrolase activity"/>
    <property type="evidence" value="ECO:0007669"/>
    <property type="project" value="UniProtKB-KW"/>
</dbReference>
<dbReference type="STRING" id="429728.SAMN05216456_0386"/>
<dbReference type="PANTHER" id="PTHR43309">
    <property type="entry name" value="5-OXOPROLINASE SUBUNIT C"/>
    <property type="match status" value="1"/>
</dbReference>
<accession>A0A1I7MZW2</accession>
<dbReference type="Pfam" id="PF02626">
    <property type="entry name" value="CT_A_B"/>
    <property type="match status" value="1"/>
</dbReference>